<proteinExistence type="predicted"/>
<dbReference type="PROSITE" id="PS50042">
    <property type="entry name" value="CNMP_BINDING_3"/>
    <property type="match status" value="1"/>
</dbReference>
<dbReference type="InterPro" id="IPR000595">
    <property type="entry name" value="cNMP-bd_dom"/>
</dbReference>
<feature type="region of interest" description="Disordered" evidence="9">
    <location>
        <begin position="326"/>
        <end position="358"/>
    </location>
</feature>
<evidence type="ECO:0000256" key="4">
    <source>
        <dbReference type="ARBA" id="ARBA00022989"/>
    </source>
</evidence>
<evidence type="ECO:0000259" key="11">
    <source>
        <dbReference type="PROSITE" id="PS50042"/>
    </source>
</evidence>
<feature type="compositionally biased region" description="Pro residues" evidence="9">
    <location>
        <begin position="399"/>
        <end position="410"/>
    </location>
</feature>
<dbReference type="PANTHER" id="PTHR45638:SF1">
    <property type="entry name" value="CYCLIC NUCLEOTIDE-GATED ION CHANNEL SUBUNIT B, ISOFORM A"/>
    <property type="match status" value="1"/>
</dbReference>
<dbReference type="Gene3D" id="1.10.287.70">
    <property type="match status" value="1"/>
</dbReference>
<reference evidence="12" key="1">
    <citation type="submission" date="2020-05" db="UniProtKB">
        <authorList>
            <consortium name="EnsemblMetazoa"/>
        </authorList>
    </citation>
    <scope>IDENTIFICATION</scope>
    <source>
        <strain evidence="12">Jacobina</strain>
    </source>
</reference>
<keyword evidence="7" id="KW-1071">Ligand-gated ion channel</keyword>
<dbReference type="PROSITE" id="PS00888">
    <property type="entry name" value="CNMP_BINDING_1"/>
    <property type="match status" value="1"/>
</dbReference>
<dbReference type="PANTHER" id="PTHR45638">
    <property type="entry name" value="CYCLIC NUCLEOTIDE-GATED CATION CHANNEL SUBUNIT A"/>
    <property type="match status" value="1"/>
</dbReference>
<keyword evidence="5" id="KW-0406">Ion transport</keyword>
<name>A0A1B0CJZ5_LUTLO</name>
<dbReference type="SUPFAM" id="SSF51206">
    <property type="entry name" value="cAMP-binding domain-like"/>
    <property type="match status" value="1"/>
</dbReference>
<dbReference type="InterPro" id="IPR018488">
    <property type="entry name" value="cNMP-bd_CS"/>
</dbReference>
<evidence type="ECO:0000256" key="3">
    <source>
        <dbReference type="ARBA" id="ARBA00022692"/>
    </source>
</evidence>
<feature type="region of interest" description="Disordered" evidence="9">
    <location>
        <begin position="224"/>
        <end position="247"/>
    </location>
</feature>
<feature type="region of interest" description="Disordered" evidence="9">
    <location>
        <begin position="99"/>
        <end position="132"/>
    </location>
</feature>
<accession>A0A1B0CJZ5</accession>
<dbReference type="SMART" id="SM00100">
    <property type="entry name" value="cNMP"/>
    <property type="match status" value="1"/>
</dbReference>
<evidence type="ECO:0000256" key="7">
    <source>
        <dbReference type="ARBA" id="ARBA00023286"/>
    </source>
</evidence>
<feature type="transmembrane region" description="Helical" evidence="10">
    <location>
        <begin position="462"/>
        <end position="482"/>
    </location>
</feature>
<evidence type="ECO:0000256" key="2">
    <source>
        <dbReference type="ARBA" id="ARBA00022448"/>
    </source>
</evidence>
<sequence length="1056" mass="119213">MRATQHADLSETLQKHLFIERVIQSPPPSATRSTFIDPRLPDIEELSLKINDVANFMTTTERVLKQERRRESRRGSKTGMEMVPLKECNTRPVGRLMSFQEKPLSPPHSVVRQTKSGSPKENSRKMRATQHADLSETLQKHLFIERVIQSPPPSATRSTFIDPRLPDIEELSLKINDVANFMTTTERVLKQERRRESRRGSKTGMEMVPLKECNTRPVGRLMSFQEKPLSPPHSVVRQTKSGSPKGLRTRLYFRNGRVGCAEADVDAHNVQRTHALVRHIIAKENEEPLVPLECVSRILSENDVPMYEEEVPEVPVEADISSCVPQDEATTTPQPDSTIVSIQQISPPNSPTPDPEKDHFVRERMQHLISRFSLRAHKMKRKLEIPATPSSSASSPSLPGGPPPPLPPFGPTQSPIEECIPPVKSPELPATPTKEPCRYLVCPTFCGGGKNDDVLDPQGQFYISWLFVVTMSFLYNAYVIPLRSSFPFQTDANTFSWILMDLCADAIYLIDIVFIKHRLMFLLDGFWVRDKERTRQNYVRKLQFKMDMLSLLPLDILYLIFGTKAVLLRIPRLLKIQSFWEFFKLLDRVLSSPHVVRVAKTLTYMLFMIHLTACAYYAYSAVQGLGTNRWVFSGKGHPYMRCFAFATKTATSIGKNPKPENDGELLFMTAAWLMGVFVFALLIGQIRDIIATATRSQSEYKQLVDEILEYMRRLNLPTDLRRRVKMWFTFTWEQQRTLDERHILDSLPANLKTDVAISVHIQTLSKVQLFADCEEALLRELVLKLRSVTFLPGDYVCRKGEVGKEMYIVKLGQVQVMGGPNNDEVLATLSEGSVFGEISLLAINGGGNRRTADVRSRGFSNLFVLSKSDLNEAIVYYPAAQAVLKRRAKSLMRRNAAREAQRNAASGDEADVVIENPRRKKTPPKLLQAVIKALPQESPAVTLLTQGSKKRRKKHTLSPPGLPQKWSEVKERVLNGGVKTLSCDLLLAIQNELEEDTTSPSTEENSFVNLTDSQKELMQKGAEPECEGAPFEAADDATKGNTCDVTVHIERESSVI</sequence>
<feature type="transmembrane region" description="Helical" evidence="10">
    <location>
        <begin position="601"/>
        <end position="619"/>
    </location>
</feature>
<dbReference type="Gene3D" id="2.60.120.10">
    <property type="entry name" value="Jelly Rolls"/>
    <property type="match status" value="1"/>
</dbReference>
<feature type="compositionally biased region" description="Polar residues" evidence="9">
    <location>
        <begin position="328"/>
        <end position="347"/>
    </location>
</feature>
<evidence type="ECO:0000256" key="6">
    <source>
        <dbReference type="ARBA" id="ARBA00023136"/>
    </source>
</evidence>
<evidence type="ECO:0000256" key="1">
    <source>
        <dbReference type="ARBA" id="ARBA00004141"/>
    </source>
</evidence>
<feature type="transmembrane region" description="Helical" evidence="10">
    <location>
        <begin position="665"/>
        <end position="686"/>
    </location>
</feature>
<dbReference type="GO" id="GO:0030553">
    <property type="term" value="F:cGMP binding"/>
    <property type="evidence" value="ECO:0007669"/>
    <property type="project" value="TreeGrafter"/>
</dbReference>
<dbReference type="InterPro" id="IPR014710">
    <property type="entry name" value="RmlC-like_jellyroll"/>
</dbReference>
<organism evidence="12 13">
    <name type="scientific">Lutzomyia longipalpis</name>
    <name type="common">Sand fly</name>
    <dbReference type="NCBI Taxonomy" id="7200"/>
    <lineage>
        <taxon>Eukaryota</taxon>
        <taxon>Metazoa</taxon>
        <taxon>Ecdysozoa</taxon>
        <taxon>Arthropoda</taxon>
        <taxon>Hexapoda</taxon>
        <taxon>Insecta</taxon>
        <taxon>Pterygota</taxon>
        <taxon>Neoptera</taxon>
        <taxon>Endopterygota</taxon>
        <taxon>Diptera</taxon>
        <taxon>Nematocera</taxon>
        <taxon>Psychodoidea</taxon>
        <taxon>Psychodidae</taxon>
        <taxon>Lutzomyia</taxon>
        <taxon>Lutzomyia</taxon>
    </lineage>
</organism>
<dbReference type="FunFam" id="1.10.287.70:FF:000149">
    <property type="entry name" value="Cyclic nucleotide-gated cation channel beta-1"/>
    <property type="match status" value="1"/>
</dbReference>
<evidence type="ECO:0000313" key="12">
    <source>
        <dbReference type="EnsemblMetazoa" id="LLOJ004931-PA"/>
    </source>
</evidence>
<dbReference type="AlphaFoldDB" id="A0A1B0CJZ5"/>
<keyword evidence="6 10" id="KW-0472">Membrane</keyword>
<dbReference type="GO" id="GO:0017071">
    <property type="term" value="C:intracellular cyclic nucleotide activated cation channel complex"/>
    <property type="evidence" value="ECO:0007669"/>
    <property type="project" value="TreeGrafter"/>
</dbReference>
<feature type="region of interest" description="Disordered" evidence="9">
    <location>
        <begin position="945"/>
        <end position="964"/>
    </location>
</feature>
<dbReference type="VEuPathDB" id="VectorBase:LLONM1_011485"/>
<keyword evidence="2" id="KW-0813">Transport</keyword>
<feature type="transmembrane region" description="Helical" evidence="10">
    <location>
        <begin position="548"/>
        <end position="567"/>
    </location>
</feature>
<dbReference type="Pfam" id="PF00027">
    <property type="entry name" value="cNMP_binding"/>
    <property type="match status" value="1"/>
</dbReference>
<feature type="transmembrane region" description="Helical" evidence="10">
    <location>
        <begin position="494"/>
        <end position="515"/>
    </location>
</feature>
<dbReference type="InterPro" id="IPR018490">
    <property type="entry name" value="cNMP-bd_dom_sf"/>
</dbReference>
<dbReference type="SUPFAM" id="SSF81324">
    <property type="entry name" value="Voltage-gated potassium channels"/>
    <property type="match status" value="1"/>
</dbReference>
<dbReference type="Proteomes" id="UP000092461">
    <property type="component" value="Unassembled WGS sequence"/>
</dbReference>
<dbReference type="FunFam" id="2.60.120.10:FF:000078">
    <property type="entry name" value="Cyclic nucleotide-gated channel"/>
    <property type="match status" value="1"/>
</dbReference>
<dbReference type="GO" id="GO:0005223">
    <property type="term" value="F:intracellularly cGMP-activated cation channel activity"/>
    <property type="evidence" value="ECO:0007669"/>
    <property type="project" value="TreeGrafter"/>
</dbReference>
<dbReference type="CDD" id="cd00038">
    <property type="entry name" value="CAP_ED"/>
    <property type="match status" value="1"/>
</dbReference>
<keyword evidence="4 10" id="KW-1133">Transmembrane helix</keyword>
<evidence type="ECO:0000256" key="9">
    <source>
        <dbReference type="SAM" id="MobiDB-lite"/>
    </source>
</evidence>
<dbReference type="GO" id="GO:0044877">
    <property type="term" value="F:protein-containing complex binding"/>
    <property type="evidence" value="ECO:0007669"/>
    <property type="project" value="TreeGrafter"/>
</dbReference>
<dbReference type="VEuPathDB" id="VectorBase:LLOJ004931"/>
<feature type="compositionally biased region" description="Polar residues" evidence="9">
    <location>
        <begin position="111"/>
        <end position="120"/>
    </location>
</feature>
<evidence type="ECO:0000313" key="13">
    <source>
        <dbReference type="Proteomes" id="UP000092461"/>
    </source>
</evidence>
<dbReference type="InterPro" id="IPR005821">
    <property type="entry name" value="Ion_trans_dom"/>
</dbReference>
<keyword evidence="13" id="KW-1185">Reference proteome</keyword>
<dbReference type="EMBL" id="AJWK01015544">
    <property type="status" value="NOT_ANNOTATED_CDS"/>
    <property type="molecule type" value="Genomic_DNA"/>
</dbReference>
<dbReference type="EnsemblMetazoa" id="LLOJ004931-RA">
    <property type="protein sequence ID" value="LLOJ004931-PA"/>
    <property type="gene ID" value="LLOJ004931"/>
</dbReference>
<keyword evidence="3 10" id="KW-0812">Transmembrane</keyword>
<dbReference type="InterPro" id="IPR050866">
    <property type="entry name" value="CNG_cation_channel"/>
</dbReference>
<dbReference type="Gene3D" id="1.10.287.630">
    <property type="entry name" value="Helix hairpin bin"/>
    <property type="match status" value="1"/>
</dbReference>
<dbReference type="GO" id="GO:0005222">
    <property type="term" value="F:intracellularly cAMP-activated cation channel activity"/>
    <property type="evidence" value="ECO:0007669"/>
    <property type="project" value="TreeGrafter"/>
</dbReference>
<evidence type="ECO:0000256" key="10">
    <source>
        <dbReference type="SAM" id="Phobius"/>
    </source>
</evidence>
<dbReference type="GO" id="GO:0005886">
    <property type="term" value="C:plasma membrane"/>
    <property type="evidence" value="ECO:0007669"/>
    <property type="project" value="TreeGrafter"/>
</dbReference>
<evidence type="ECO:0000256" key="8">
    <source>
        <dbReference type="ARBA" id="ARBA00023303"/>
    </source>
</evidence>
<feature type="compositionally biased region" description="Low complexity" evidence="9">
    <location>
        <begin position="386"/>
        <end position="398"/>
    </location>
</feature>
<keyword evidence="8" id="KW-0407">Ion channel</keyword>
<dbReference type="EMBL" id="AJWK01015545">
    <property type="status" value="NOT_ANNOTATED_CDS"/>
    <property type="molecule type" value="Genomic_DNA"/>
</dbReference>
<feature type="domain" description="Cyclic nucleotide-binding" evidence="11">
    <location>
        <begin position="769"/>
        <end position="874"/>
    </location>
</feature>
<dbReference type="Pfam" id="PF00520">
    <property type="entry name" value="Ion_trans"/>
    <property type="match status" value="1"/>
</dbReference>
<comment type="subcellular location">
    <subcellularLocation>
        <location evidence="1">Membrane</location>
        <topology evidence="1">Multi-pass membrane protein</topology>
    </subcellularLocation>
</comment>
<feature type="region of interest" description="Disordered" evidence="9">
    <location>
        <begin position="384"/>
        <end position="432"/>
    </location>
</feature>
<evidence type="ECO:0000256" key="5">
    <source>
        <dbReference type="ARBA" id="ARBA00023065"/>
    </source>
</evidence>
<dbReference type="PROSITE" id="PS00889">
    <property type="entry name" value="CNMP_BINDING_2"/>
    <property type="match status" value="1"/>
</dbReference>
<protein>
    <recommendedName>
        <fullName evidence="11">Cyclic nucleotide-binding domain-containing protein</fullName>
    </recommendedName>
</protein>
<dbReference type="FunFam" id="1.10.287.630:FF:000001">
    <property type="entry name" value="Cyclic nucleotide-gated channel alpha 3"/>
    <property type="match status" value="1"/>
</dbReference>